<dbReference type="InterPro" id="IPR013078">
    <property type="entry name" value="His_Pase_superF_clade-1"/>
</dbReference>
<evidence type="ECO:0000256" key="1">
    <source>
        <dbReference type="SAM" id="MobiDB-lite"/>
    </source>
</evidence>
<feature type="compositionally biased region" description="Pro residues" evidence="1">
    <location>
        <begin position="354"/>
        <end position="365"/>
    </location>
</feature>
<keyword evidence="2" id="KW-0812">Transmembrane</keyword>
<dbReference type="OrthoDB" id="496981at2759"/>
<organism evidence="3 4">
    <name type="scientific">Microthyrium microscopicum</name>
    <dbReference type="NCBI Taxonomy" id="703497"/>
    <lineage>
        <taxon>Eukaryota</taxon>
        <taxon>Fungi</taxon>
        <taxon>Dikarya</taxon>
        <taxon>Ascomycota</taxon>
        <taxon>Pezizomycotina</taxon>
        <taxon>Dothideomycetes</taxon>
        <taxon>Dothideomycetes incertae sedis</taxon>
        <taxon>Microthyriales</taxon>
        <taxon>Microthyriaceae</taxon>
        <taxon>Microthyrium</taxon>
    </lineage>
</organism>
<dbReference type="PANTHER" id="PTHR48100">
    <property type="entry name" value="BROAD-SPECIFICITY PHOSPHATASE YOR283W-RELATED"/>
    <property type="match status" value="1"/>
</dbReference>
<evidence type="ECO:0000313" key="4">
    <source>
        <dbReference type="Proteomes" id="UP000799302"/>
    </source>
</evidence>
<protein>
    <submittedName>
        <fullName evidence="3">Phosphoglycerate mutase</fullName>
    </submittedName>
</protein>
<dbReference type="PANTHER" id="PTHR48100:SF1">
    <property type="entry name" value="HISTIDINE PHOSPHATASE FAMILY PROTEIN-RELATED"/>
    <property type="match status" value="1"/>
</dbReference>
<gene>
    <name evidence="3" type="ORF">BT63DRAFT_133945</name>
</gene>
<dbReference type="AlphaFoldDB" id="A0A6A6UKG1"/>
<dbReference type="GO" id="GO:0016791">
    <property type="term" value="F:phosphatase activity"/>
    <property type="evidence" value="ECO:0007669"/>
    <property type="project" value="TreeGrafter"/>
</dbReference>
<name>A0A6A6UKG1_9PEZI</name>
<dbReference type="Pfam" id="PF00300">
    <property type="entry name" value="His_Phos_1"/>
    <property type="match status" value="1"/>
</dbReference>
<dbReference type="SUPFAM" id="SSF53254">
    <property type="entry name" value="Phosphoglycerate mutase-like"/>
    <property type="match status" value="1"/>
</dbReference>
<dbReference type="Gene3D" id="3.40.50.1240">
    <property type="entry name" value="Phosphoglycerate mutase-like"/>
    <property type="match status" value="1"/>
</dbReference>
<dbReference type="CDD" id="cd07067">
    <property type="entry name" value="HP_PGM_like"/>
    <property type="match status" value="1"/>
</dbReference>
<dbReference type="InterPro" id="IPR050275">
    <property type="entry name" value="PGM_Phosphatase"/>
</dbReference>
<evidence type="ECO:0000313" key="3">
    <source>
        <dbReference type="EMBL" id="KAF2672702.1"/>
    </source>
</evidence>
<dbReference type="GO" id="GO:0005737">
    <property type="term" value="C:cytoplasm"/>
    <property type="evidence" value="ECO:0007669"/>
    <property type="project" value="TreeGrafter"/>
</dbReference>
<feature type="transmembrane region" description="Helical" evidence="2">
    <location>
        <begin position="12"/>
        <end position="33"/>
    </location>
</feature>
<dbReference type="EMBL" id="MU004231">
    <property type="protein sequence ID" value="KAF2672702.1"/>
    <property type="molecule type" value="Genomic_DNA"/>
</dbReference>
<feature type="region of interest" description="Disordered" evidence="1">
    <location>
        <begin position="341"/>
        <end position="367"/>
    </location>
</feature>
<accession>A0A6A6UKG1</accession>
<keyword evidence="2" id="KW-1133">Transmembrane helix</keyword>
<sequence length="380" mass="41971">MISKHRSLSSYCGLLPVCIVSAAGLLLVVAFIATTAVQKNMAAVSSAQTKGKVYFDYVVQNGFFAQSDKATDASSFDFTKADMGLLNRTYDTDASFDPKKEKTQWQRFEYYVRHLNQSASAGVSYKVLYLGRHGEGWHNVEEATVGGKLWDCYWSRLPGNGTVTWQNSNLTPLGIRQALAVNSFWKSALADAKTPAPETYYVSPLERTLLTANYTFNGLQLPAQKPFQPIIKELLREALGVHTCDRRDTKTKIHSLWPQVTFEAGFSEDDLLWDPDFRESGGHQVNRMLHFIDDIYANDTNIFISCTSHSGSISSIQQGLGHRQFQLQTGGMMPIFLKAQQRSGPRPDGKIDPPSKPAICSPPPGANITLTTGLATATST</sequence>
<reference evidence="3" key="1">
    <citation type="journal article" date="2020" name="Stud. Mycol.">
        <title>101 Dothideomycetes genomes: a test case for predicting lifestyles and emergence of pathogens.</title>
        <authorList>
            <person name="Haridas S."/>
            <person name="Albert R."/>
            <person name="Binder M."/>
            <person name="Bloem J."/>
            <person name="Labutti K."/>
            <person name="Salamov A."/>
            <person name="Andreopoulos B."/>
            <person name="Baker S."/>
            <person name="Barry K."/>
            <person name="Bills G."/>
            <person name="Bluhm B."/>
            <person name="Cannon C."/>
            <person name="Castanera R."/>
            <person name="Culley D."/>
            <person name="Daum C."/>
            <person name="Ezra D."/>
            <person name="Gonzalez J."/>
            <person name="Henrissat B."/>
            <person name="Kuo A."/>
            <person name="Liang C."/>
            <person name="Lipzen A."/>
            <person name="Lutzoni F."/>
            <person name="Magnuson J."/>
            <person name="Mondo S."/>
            <person name="Nolan M."/>
            <person name="Ohm R."/>
            <person name="Pangilinan J."/>
            <person name="Park H.-J."/>
            <person name="Ramirez L."/>
            <person name="Alfaro M."/>
            <person name="Sun H."/>
            <person name="Tritt A."/>
            <person name="Yoshinaga Y."/>
            <person name="Zwiers L.-H."/>
            <person name="Turgeon B."/>
            <person name="Goodwin S."/>
            <person name="Spatafora J."/>
            <person name="Crous P."/>
            <person name="Grigoriev I."/>
        </authorList>
    </citation>
    <scope>NUCLEOTIDE SEQUENCE</scope>
    <source>
        <strain evidence="3">CBS 115976</strain>
    </source>
</reference>
<keyword evidence="4" id="KW-1185">Reference proteome</keyword>
<keyword evidence="2" id="KW-0472">Membrane</keyword>
<evidence type="ECO:0000256" key="2">
    <source>
        <dbReference type="SAM" id="Phobius"/>
    </source>
</evidence>
<dbReference type="InterPro" id="IPR029033">
    <property type="entry name" value="His_PPase_superfam"/>
</dbReference>
<dbReference type="Proteomes" id="UP000799302">
    <property type="component" value="Unassembled WGS sequence"/>
</dbReference>
<proteinExistence type="predicted"/>